<evidence type="ECO:0000259" key="3">
    <source>
        <dbReference type="Pfam" id="PF06985"/>
    </source>
</evidence>
<proteinExistence type="predicted"/>
<feature type="region of interest" description="Disordered" evidence="2">
    <location>
        <begin position="38"/>
        <end position="85"/>
    </location>
</feature>
<dbReference type="InterPro" id="IPR036291">
    <property type="entry name" value="NAD(P)-bd_dom_sf"/>
</dbReference>
<dbReference type="CDD" id="cd05374">
    <property type="entry name" value="17beta-HSD-like_SDR_c"/>
    <property type="match status" value="1"/>
</dbReference>
<evidence type="ECO:0000256" key="2">
    <source>
        <dbReference type="SAM" id="MobiDB-lite"/>
    </source>
</evidence>
<dbReference type="Gene3D" id="3.40.50.720">
    <property type="entry name" value="NAD(P)-binding Rossmann-like Domain"/>
    <property type="match status" value="1"/>
</dbReference>
<dbReference type="PRINTS" id="PR00081">
    <property type="entry name" value="GDHRDH"/>
</dbReference>
<dbReference type="InterPro" id="IPR002347">
    <property type="entry name" value="SDR_fam"/>
</dbReference>
<feature type="region of interest" description="Disordered" evidence="2">
    <location>
        <begin position="146"/>
        <end position="169"/>
    </location>
</feature>
<gene>
    <name evidence="4" type="ORF">QR685DRAFT_597695</name>
</gene>
<protein>
    <recommendedName>
        <fullName evidence="3">Heterokaryon incompatibility domain-containing protein</fullName>
    </recommendedName>
</protein>
<feature type="region of interest" description="Disordered" evidence="2">
    <location>
        <begin position="321"/>
        <end position="398"/>
    </location>
</feature>
<feature type="compositionally biased region" description="Low complexity" evidence="2">
    <location>
        <begin position="46"/>
        <end position="70"/>
    </location>
</feature>
<comment type="caution">
    <text evidence="4">The sequence shown here is derived from an EMBL/GenBank/DDBJ whole genome shotgun (WGS) entry which is preliminary data.</text>
</comment>
<dbReference type="Pfam" id="PF06985">
    <property type="entry name" value="HET"/>
    <property type="match status" value="1"/>
</dbReference>
<feature type="compositionally biased region" description="Basic and acidic residues" evidence="2">
    <location>
        <begin position="321"/>
        <end position="338"/>
    </location>
</feature>
<dbReference type="PROSITE" id="PS00061">
    <property type="entry name" value="ADH_SHORT"/>
    <property type="match status" value="1"/>
</dbReference>
<feature type="region of interest" description="Disordered" evidence="2">
    <location>
        <begin position="1"/>
        <end position="21"/>
    </location>
</feature>
<feature type="region of interest" description="Disordered" evidence="2">
    <location>
        <begin position="643"/>
        <end position="665"/>
    </location>
</feature>
<dbReference type="SUPFAM" id="SSF51735">
    <property type="entry name" value="NAD(P)-binding Rossmann-fold domains"/>
    <property type="match status" value="1"/>
</dbReference>
<dbReference type="InterPro" id="IPR010730">
    <property type="entry name" value="HET"/>
</dbReference>
<keyword evidence="5" id="KW-1185">Reference proteome</keyword>
<reference evidence="4 5" key="1">
    <citation type="submission" date="2023-09" db="EMBL/GenBank/DDBJ databases">
        <title>Multi-omics analysis of a traditional fermented food reveals byproduct-associated fungal strains for waste-to-food upcycling.</title>
        <authorList>
            <consortium name="Lawrence Berkeley National Laboratory"/>
            <person name="Rekdal V.M."/>
            <person name="Villalobos-Escobedo J.M."/>
            <person name="Rodriguez-Valeron N."/>
            <person name="Garcia M.O."/>
            <person name="Vasquez D.P."/>
            <person name="Damayanti I."/>
            <person name="Sorensen P.M."/>
            <person name="Baidoo E.E."/>
            <person name="De Carvalho A.C."/>
            <person name="Riley R."/>
            <person name="Lipzen A."/>
            <person name="He G."/>
            <person name="Yan M."/>
            <person name="Haridas S."/>
            <person name="Daum C."/>
            <person name="Yoshinaga Y."/>
            <person name="Ng V."/>
            <person name="Grigoriev I.V."/>
            <person name="Munk R."/>
            <person name="Nuraida L."/>
            <person name="Wijaya C.H."/>
            <person name="Morales P.-C."/>
            <person name="Keasling J.D."/>
        </authorList>
    </citation>
    <scope>NUCLEOTIDE SEQUENCE [LARGE SCALE GENOMIC DNA]</scope>
    <source>
        <strain evidence="4 5">FGSC 2613</strain>
    </source>
</reference>
<organism evidence="4 5">
    <name type="scientific">Neurospora intermedia</name>
    <dbReference type="NCBI Taxonomy" id="5142"/>
    <lineage>
        <taxon>Eukaryota</taxon>
        <taxon>Fungi</taxon>
        <taxon>Dikarya</taxon>
        <taxon>Ascomycota</taxon>
        <taxon>Pezizomycotina</taxon>
        <taxon>Sordariomycetes</taxon>
        <taxon>Sordariomycetidae</taxon>
        <taxon>Sordariales</taxon>
        <taxon>Sordariaceae</taxon>
        <taxon>Neurospora</taxon>
    </lineage>
</organism>
<evidence type="ECO:0000313" key="5">
    <source>
        <dbReference type="Proteomes" id="UP001451303"/>
    </source>
</evidence>
<dbReference type="EMBL" id="JAVLET010000004">
    <property type="protein sequence ID" value="KAL0471216.1"/>
    <property type="molecule type" value="Genomic_DNA"/>
</dbReference>
<feature type="domain" description="Heterokaryon incompatibility" evidence="3">
    <location>
        <begin position="478"/>
        <end position="573"/>
    </location>
</feature>
<name>A0ABR3DHF6_NEUIN</name>
<evidence type="ECO:0000256" key="1">
    <source>
        <dbReference type="ARBA" id="ARBA00022857"/>
    </source>
</evidence>
<dbReference type="PANTHER" id="PTHR33112:SF13">
    <property type="entry name" value="HETEROKARYON INCOMPATIBILITY DOMAIN-CONTAINING PROTEIN"/>
    <property type="match status" value="1"/>
</dbReference>
<feature type="compositionally biased region" description="Gly residues" evidence="2">
    <location>
        <begin position="646"/>
        <end position="660"/>
    </location>
</feature>
<dbReference type="PRINTS" id="PR00080">
    <property type="entry name" value="SDRFAMILY"/>
</dbReference>
<dbReference type="InterPro" id="IPR020904">
    <property type="entry name" value="Sc_DH/Rdtase_CS"/>
</dbReference>
<keyword evidence="1" id="KW-0521">NADP</keyword>
<dbReference type="PANTHER" id="PTHR33112">
    <property type="entry name" value="DOMAIN PROTEIN, PUTATIVE-RELATED"/>
    <property type="match status" value="1"/>
</dbReference>
<evidence type="ECO:0000313" key="4">
    <source>
        <dbReference type="EMBL" id="KAL0471216.1"/>
    </source>
</evidence>
<dbReference type="Pfam" id="PF00106">
    <property type="entry name" value="adh_short"/>
    <property type="match status" value="1"/>
</dbReference>
<feature type="region of interest" description="Disordered" evidence="2">
    <location>
        <begin position="232"/>
        <end position="267"/>
    </location>
</feature>
<feature type="compositionally biased region" description="Basic and acidic residues" evidence="2">
    <location>
        <begin position="366"/>
        <end position="392"/>
    </location>
</feature>
<sequence length="1327" mass="145480">MCSRLNTQEVMGAKDIMDRNNDNDLTQAARKLEVFSIQESSTHLDPALSPSSSPAPAQQPRPTAGSNSDPSDSDSSDTDNHERQSVCPTCLNLNYSLFRPFDSHPPILNSYSLSPFPPLSPSPSNIPTSTLPPRYLLIEYQDLLQTSSTSTSTTPDSNPNSNSNSNSNDNAPTCPYCPLLHKAITLFWDDDPSSYYRYKAPVADARSFRRILCLTQQPAAGSGSGSGFGFGFGDGSGNGDGGLGGGGKGGETGEQTGGQKGGETGGGGGTLSLFKALLYDDYPDATFPHALTVRDSTSRIEFYHCPWDLVDLKIRAEEGDRKDNREREGDEGPKKGDRDTDEVGNGRTAEGRGESGEPEDTGQENGKNEGQGERGGIKDNEKGHRDVKKEEGDQSWTSLPHPAIGFANHVSYAITLNRVVRLATRWLSACDSSHPKCAPEPHQLPKRLLDLRGGVKLIDTTTTPPSSPSSSSPNPPTYMTLSHCWGLTHPLLTTTTTTLASHLSQIPWSSLPILFRDAILLVRELGCRYLWIDSLCILQDSESDWLTESANMSSIYAHATLNIAATAQRDASVEYFRTLKEPILGRAWVFQERLLSRRTLHFGSSEVLWECRSGCFCECGGIERGHVLSVRNLNNNAAASWRAPGTGTGTGTGSGNIGRGGGRDIESSGLLSPPLPLSRSSTFETAGSSLSHGTIPRKVLFANLTSGSTSRPGQMTKDSSSRLLHDFFLRCVEEYSFLCLTKEHDRSFALAGIAKRIRSLLSPDDRYLAGLWLHDLPRALLWQPYRHKKVCRAGSNIPTWSWMSRSCYPVENLAEPGKRKGNPSASKCSVRYKHITRSGYEFELDDRLEVDTDPAKTWCEFEGDNEFGKLRGGQITLTAACRWGVVWTTGNKRSSNEWTGRNNLVVAIQGNEEGNGDGDEGVLLTPMAPDCPRQEDPKSVALLEKVLVVLFGGRKLDKETGGDVDGPQFFLALKEVEGREGVYQRVGFLESESRIDLFENAEKQAPANSLVWLVTGCSSGFGLEFYLNVKACGDYIIATARDLSNSNMKHCIEVSLTQDNVSVCKLDGTASQESLHGIIAEAIKIYGRVDVLVNNAGYVALGGWEDMGYHGFVQQFETNVFGLLKVTNAVLPHMRARRSGTLVFMGSLSGWQGNEFCGAYAGSKFAVEGMVEALQKEVEQFGIRTLLFEPGQFRANMLSPSPVVAHVSNIDDYKQAWEMTLRSYGDVDSKQRRGDPAKAVEIIMDVVREETFYRYIEEGDVPHAFRNEKYGPMKLRLPLGQDAFDAIKTKCDLTLKVLDVWERLITSTDHDDVRHSDVEVSSEEVST</sequence>
<dbReference type="Proteomes" id="UP001451303">
    <property type="component" value="Unassembled WGS sequence"/>
</dbReference>
<accession>A0ABR3DHF6</accession>